<dbReference type="OrthoDB" id="4757095at2759"/>
<dbReference type="Pfam" id="PF24864">
    <property type="entry name" value="DUF7730"/>
    <property type="match status" value="1"/>
</dbReference>
<sequence length="455" mass="52848">MPRRDIVDTCKNIGIIGLLVVSCPLWTICIIIGYPIAYLIKHSKQRRHRRERARWFWEPPQLLTDEEKEALYLKRREASRPKALPKTRLRALTLPLPVFVPDPEPPMRASKREKLVQQVTIDQLESCTLFKLPLELRTIIWTYTLGGNHIHILKKRRRLGNTYCPSEDAEQVGRRDMCVLSKDERGFCRSTAYPEKAWPLALISSCRQIYSEAINILYSTNTFAFDDIDALLWFGSTVLPQRLSLVTSLHFDWVFLRSFLTRTEARPPNDKPTWENACEVLASMTKLRNLKVNIKMQSSYGPPQFNPLYPEFLDPLCSVHVNGNFEVYVPWPEDHLMEIQTVPRDAPFQIRRLPAKSPVNRVDFVIPFTVQCLHCQDYTTIKKGVEGYADQMQSEDETAVILWTFHTFCGGWIEFTLDKWNGQYSVTQGATRVPEQDLSLPGLDKREDRRLLPER</sequence>
<evidence type="ECO:0000313" key="3">
    <source>
        <dbReference type="EMBL" id="OCK84925.1"/>
    </source>
</evidence>
<keyword evidence="1" id="KW-1133">Transmembrane helix</keyword>
<protein>
    <recommendedName>
        <fullName evidence="2">DUF7730 domain-containing protein</fullName>
    </recommendedName>
</protein>
<dbReference type="PROSITE" id="PS51257">
    <property type="entry name" value="PROKAR_LIPOPROTEIN"/>
    <property type="match status" value="1"/>
</dbReference>
<dbReference type="EMBL" id="KV744827">
    <property type="protein sequence ID" value="OCK84925.1"/>
    <property type="molecule type" value="Genomic_DNA"/>
</dbReference>
<keyword evidence="4" id="KW-1185">Reference proteome</keyword>
<gene>
    <name evidence="3" type="ORF">K432DRAFT_439645</name>
</gene>
<evidence type="ECO:0000256" key="1">
    <source>
        <dbReference type="SAM" id="Phobius"/>
    </source>
</evidence>
<feature type="transmembrane region" description="Helical" evidence="1">
    <location>
        <begin position="12"/>
        <end position="40"/>
    </location>
</feature>
<evidence type="ECO:0000259" key="2">
    <source>
        <dbReference type="Pfam" id="PF24864"/>
    </source>
</evidence>
<feature type="domain" description="DUF7730" evidence="2">
    <location>
        <begin position="126"/>
        <end position="334"/>
    </location>
</feature>
<dbReference type="AlphaFoldDB" id="A0A8E2EJ31"/>
<dbReference type="PANTHER" id="PTHR38790">
    <property type="entry name" value="2EXR DOMAIN-CONTAINING PROTEIN-RELATED"/>
    <property type="match status" value="1"/>
</dbReference>
<name>A0A8E2EJ31_9PEZI</name>
<dbReference type="InterPro" id="IPR056632">
    <property type="entry name" value="DUF7730"/>
</dbReference>
<evidence type="ECO:0000313" key="4">
    <source>
        <dbReference type="Proteomes" id="UP000250266"/>
    </source>
</evidence>
<proteinExistence type="predicted"/>
<dbReference type="Pfam" id="PF04502">
    <property type="entry name" value="Saf4_Yju2"/>
    <property type="match status" value="1"/>
</dbReference>
<keyword evidence="1" id="KW-0472">Membrane</keyword>
<keyword evidence="1" id="KW-0812">Transmembrane</keyword>
<organism evidence="3 4">
    <name type="scientific">Lepidopterella palustris CBS 459.81</name>
    <dbReference type="NCBI Taxonomy" id="1314670"/>
    <lineage>
        <taxon>Eukaryota</taxon>
        <taxon>Fungi</taxon>
        <taxon>Dikarya</taxon>
        <taxon>Ascomycota</taxon>
        <taxon>Pezizomycotina</taxon>
        <taxon>Dothideomycetes</taxon>
        <taxon>Pleosporomycetidae</taxon>
        <taxon>Mytilinidiales</taxon>
        <taxon>Argynnaceae</taxon>
        <taxon>Lepidopterella</taxon>
    </lineage>
</organism>
<dbReference type="Proteomes" id="UP000250266">
    <property type="component" value="Unassembled WGS sequence"/>
</dbReference>
<reference evidence="3 4" key="1">
    <citation type="journal article" date="2016" name="Nat. Commun.">
        <title>Ectomycorrhizal ecology is imprinted in the genome of the dominant symbiotic fungus Cenococcum geophilum.</title>
        <authorList>
            <consortium name="DOE Joint Genome Institute"/>
            <person name="Peter M."/>
            <person name="Kohler A."/>
            <person name="Ohm R.A."/>
            <person name="Kuo A."/>
            <person name="Krutzmann J."/>
            <person name="Morin E."/>
            <person name="Arend M."/>
            <person name="Barry K.W."/>
            <person name="Binder M."/>
            <person name="Choi C."/>
            <person name="Clum A."/>
            <person name="Copeland A."/>
            <person name="Grisel N."/>
            <person name="Haridas S."/>
            <person name="Kipfer T."/>
            <person name="LaButti K."/>
            <person name="Lindquist E."/>
            <person name="Lipzen A."/>
            <person name="Maire R."/>
            <person name="Meier B."/>
            <person name="Mihaltcheva S."/>
            <person name="Molinier V."/>
            <person name="Murat C."/>
            <person name="Poggeler S."/>
            <person name="Quandt C.A."/>
            <person name="Sperisen C."/>
            <person name="Tritt A."/>
            <person name="Tisserant E."/>
            <person name="Crous P.W."/>
            <person name="Henrissat B."/>
            <person name="Nehls U."/>
            <person name="Egli S."/>
            <person name="Spatafora J.W."/>
            <person name="Grigoriev I.V."/>
            <person name="Martin F.M."/>
        </authorList>
    </citation>
    <scope>NUCLEOTIDE SEQUENCE [LARGE SCALE GENOMIC DNA]</scope>
    <source>
        <strain evidence="3 4">CBS 459.81</strain>
    </source>
</reference>
<dbReference type="InterPro" id="IPR007590">
    <property type="entry name" value="Saf4/Yju2"/>
</dbReference>
<accession>A0A8E2EJ31</accession>